<evidence type="ECO:0000259" key="1">
    <source>
        <dbReference type="PROSITE" id="PS51186"/>
    </source>
</evidence>
<dbReference type="InterPro" id="IPR016181">
    <property type="entry name" value="Acyl_CoA_acyltransferase"/>
</dbReference>
<dbReference type="RefSeq" id="WP_076398421.1">
    <property type="nucleotide sequence ID" value="NZ_FTOA01000001.1"/>
</dbReference>
<gene>
    <name evidence="2" type="ORF">SAMN05421779_101405</name>
</gene>
<accession>A0A1N7INR2</accession>
<keyword evidence="3" id="KW-1185">Reference proteome</keyword>
<dbReference type="InterPro" id="IPR052777">
    <property type="entry name" value="Acetyltransferase_Enz"/>
</dbReference>
<sequence length="175" mass="19769">MRAFHIRPARDTQDMASARRLFRDYQGYLNVDLCFQGFETELNTLPGDYAPPVGELLLAWETEDRGEGLFLAGGVAVRPLYQKAATEPVLVPGACEMKRLYVYPQYHGQGIGGRLAHQIIACARQLGYQRMVLDTLERLDEAVALYQRFGFQECAPYYDNPIPGVIYMELDLTAV</sequence>
<keyword evidence="2" id="KW-0687">Ribonucleoprotein</keyword>
<dbReference type="CDD" id="cd04301">
    <property type="entry name" value="NAT_SF"/>
    <property type="match status" value="1"/>
</dbReference>
<dbReference type="SUPFAM" id="SSF55729">
    <property type="entry name" value="Acyl-CoA N-acyltransferases (Nat)"/>
    <property type="match status" value="1"/>
</dbReference>
<protein>
    <submittedName>
        <fullName evidence="2">Ribosomal protein S18 acetylase RimI</fullName>
    </submittedName>
</protein>
<evidence type="ECO:0000313" key="3">
    <source>
        <dbReference type="Proteomes" id="UP000185678"/>
    </source>
</evidence>
<dbReference type="Gene3D" id="3.40.630.30">
    <property type="match status" value="1"/>
</dbReference>
<dbReference type="PANTHER" id="PTHR43305">
    <property type="entry name" value="FAMILY N-ACETYLTRANSFERASE, PUTATIVE (AFU_ORTHOLOGUE AFUA_2G01380)-RELATED"/>
    <property type="match status" value="1"/>
</dbReference>
<feature type="domain" description="N-acetyltransferase" evidence="1">
    <location>
        <begin position="4"/>
        <end position="173"/>
    </location>
</feature>
<dbReference type="GO" id="GO:0016747">
    <property type="term" value="F:acyltransferase activity, transferring groups other than amino-acyl groups"/>
    <property type="evidence" value="ECO:0007669"/>
    <property type="project" value="InterPro"/>
</dbReference>
<dbReference type="Pfam" id="PF00583">
    <property type="entry name" value="Acetyltransf_1"/>
    <property type="match status" value="1"/>
</dbReference>
<organism evidence="2 3">
    <name type="scientific">Insolitispirillum peregrinum</name>
    <dbReference type="NCBI Taxonomy" id="80876"/>
    <lineage>
        <taxon>Bacteria</taxon>
        <taxon>Pseudomonadati</taxon>
        <taxon>Pseudomonadota</taxon>
        <taxon>Alphaproteobacteria</taxon>
        <taxon>Rhodospirillales</taxon>
        <taxon>Novispirillaceae</taxon>
        <taxon>Insolitispirillum</taxon>
    </lineage>
</organism>
<name>A0A1N7INR2_9PROT</name>
<dbReference type="Proteomes" id="UP000185678">
    <property type="component" value="Unassembled WGS sequence"/>
</dbReference>
<dbReference type="STRING" id="80876.SAMN05421779_101405"/>
<keyword evidence="2" id="KW-0689">Ribosomal protein</keyword>
<dbReference type="EMBL" id="FTOA01000001">
    <property type="protein sequence ID" value="SIS38728.1"/>
    <property type="molecule type" value="Genomic_DNA"/>
</dbReference>
<dbReference type="InterPro" id="IPR000182">
    <property type="entry name" value="GNAT_dom"/>
</dbReference>
<evidence type="ECO:0000313" key="2">
    <source>
        <dbReference type="EMBL" id="SIS38728.1"/>
    </source>
</evidence>
<dbReference type="OrthoDB" id="2436196at2"/>
<dbReference type="PANTHER" id="PTHR43305:SF1">
    <property type="entry name" value="FAMILY N-ACETYLTRANSFERASE, PUTATIVE (AFU_ORTHOLOGUE AFUA_2G01380)-RELATED"/>
    <property type="match status" value="1"/>
</dbReference>
<dbReference type="GO" id="GO:0005840">
    <property type="term" value="C:ribosome"/>
    <property type="evidence" value="ECO:0007669"/>
    <property type="project" value="UniProtKB-KW"/>
</dbReference>
<reference evidence="2 3" key="1">
    <citation type="submission" date="2017-01" db="EMBL/GenBank/DDBJ databases">
        <authorList>
            <person name="Mah S.A."/>
            <person name="Swanson W.J."/>
            <person name="Moy G.W."/>
            <person name="Vacquier V.D."/>
        </authorList>
    </citation>
    <scope>NUCLEOTIDE SEQUENCE [LARGE SCALE GENOMIC DNA]</scope>
    <source>
        <strain evidence="2 3">DSM 11589</strain>
    </source>
</reference>
<proteinExistence type="predicted"/>
<dbReference type="AlphaFoldDB" id="A0A1N7INR2"/>
<dbReference type="PROSITE" id="PS51186">
    <property type="entry name" value="GNAT"/>
    <property type="match status" value="1"/>
</dbReference>